<dbReference type="InterPro" id="IPR012544">
    <property type="entry name" value="PHb"/>
</dbReference>
<dbReference type="EMBL" id="MCGO01000031">
    <property type="protein sequence ID" value="ORY41646.1"/>
    <property type="molecule type" value="Genomic_DNA"/>
</dbReference>
<gene>
    <name evidence="2" type="ORF">BCR33DRAFT_718796</name>
</gene>
<protein>
    <recommendedName>
        <fullName evidence="1">Bacterial Pleckstrin homology domain-containing protein</fullName>
    </recommendedName>
</protein>
<dbReference type="Pfam" id="PF08000">
    <property type="entry name" value="bPH_1"/>
    <property type="match status" value="1"/>
</dbReference>
<sequence>MSKFSSMGSAFAGTAQMCTCYNRQQIKEMDVTKDPILRHALPHETIYFAFKSNRHSHIFTNLAYIAIKGDFATSTRRWVERYEYYEQAITHVQFETGGAGLTTGGRDVVLTFNTPRGKEEIEIWKNEQEVAHRFYKVLATLSQIQGRNRQLYHLGQTIASKVVLDKPEDFFKVIEETSEALLEKYAPRSYGKVFEDLGY</sequence>
<keyword evidence="3" id="KW-1185">Reference proteome</keyword>
<accession>A0A1Y2C3X1</accession>
<dbReference type="PANTHER" id="PTHR35796">
    <property type="entry name" value="HYPOTHETICAL CYTOSOLIC PROTEIN"/>
    <property type="match status" value="1"/>
</dbReference>
<organism evidence="2 3">
    <name type="scientific">Rhizoclosmatium globosum</name>
    <dbReference type="NCBI Taxonomy" id="329046"/>
    <lineage>
        <taxon>Eukaryota</taxon>
        <taxon>Fungi</taxon>
        <taxon>Fungi incertae sedis</taxon>
        <taxon>Chytridiomycota</taxon>
        <taxon>Chytridiomycota incertae sedis</taxon>
        <taxon>Chytridiomycetes</taxon>
        <taxon>Chytridiales</taxon>
        <taxon>Chytriomycetaceae</taxon>
        <taxon>Rhizoclosmatium</taxon>
    </lineage>
</organism>
<dbReference type="Gene3D" id="2.30.29.50">
    <property type="entry name" value="Bacterial Pleckstrin homology domain"/>
    <property type="match status" value="1"/>
</dbReference>
<evidence type="ECO:0000313" key="3">
    <source>
        <dbReference type="Proteomes" id="UP000193642"/>
    </source>
</evidence>
<dbReference type="PANTHER" id="PTHR35796:SF3">
    <property type="entry name" value="BHLH DOMAIN-CONTAINING PROTEIN"/>
    <property type="match status" value="1"/>
</dbReference>
<dbReference type="OrthoDB" id="2096634at2759"/>
<dbReference type="AlphaFoldDB" id="A0A1Y2C3X1"/>
<dbReference type="Proteomes" id="UP000193642">
    <property type="component" value="Unassembled WGS sequence"/>
</dbReference>
<name>A0A1Y2C3X1_9FUNG</name>
<proteinExistence type="predicted"/>
<evidence type="ECO:0000259" key="1">
    <source>
        <dbReference type="Pfam" id="PF08000"/>
    </source>
</evidence>
<reference evidence="2 3" key="1">
    <citation type="submission" date="2016-07" db="EMBL/GenBank/DDBJ databases">
        <title>Pervasive Adenine N6-methylation of Active Genes in Fungi.</title>
        <authorList>
            <consortium name="DOE Joint Genome Institute"/>
            <person name="Mondo S.J."/>
            <person name="Dannebaum R.O."/>
            <person name="Kuo R.C."/>
            <person name="Labutti K."/>
            <person name="Haridas S."/>
            <person name="Kuo A."/>
            <person name="Salamov A."/>
            <person name="Ahrendt S.R."/>
            <person name="Lipzen A."/>
            <person name="Sullivan W."/>
            <person name="Andreopoulos W.B."/>
            <person name="Clum A."/>
            <person name="Lindquist E."/>
            <person name="Daum C."/>
            <person name="Ramamoorthy G.K."/>
            <person name="Gryganskyi A."/>
            <person name="Culley D."/>
            <person name="Magnuson J.K."/>
            <person name="James T.Y."/>
            <person name="O'Malley M.A."/>
            <person name="Stajich J.E."/>
            <person name="Spatafora J.W."/>
            <person name="Visel A."/>
            <person name="Grigoriev I.V."/>
        </authorList>
    </citation>
    <scope>NUCLEOTIDE SEQUENCE [LARGE SCALE GENOMIC DNA]</scope>
    <source>
        <strain evidence="2 3">JEL800</strain>
    </source>
</reference>
<evidence type="ECO:0000313" key="2">
    <source>
        <dbReference type="EMBL" id="ORY41646.1"/>
    </source>
</evidence>
<comment type="caution">
    <text evidence="2">The sequence shown here is derived from an EMBL/GenBank/DDBJ whole genome shotgun (WGS) entry which is preliminary data.</text>
</comment>
<dbReference type="SUPFAM" id="SSF50729">
    <property type="entry name" value="PH domain-like"/>
    <property type="match status" value="1"/>
</dbReference>
<dbReference type="InterPro" id="IPR037063">
    <property type="entry name" value="PHb_sf"/>
</dbReference>
<feature type="domain" description="Bacterial Pleckstrin homology" evidence="1">
    <location>
        <begin position="36"/>
        <end position="141"/>
    </location>
</feature>